<dbReference type="InterPro" id="IPR036782">
    <property type="entry name" value="NE0471-like_N"/>
</dbReference>
<keyword evidence="2" id="KW-1185">Reference proteome</keyword>
<comment type="caution">
    <text evidence="1">The sequence shown here is derived from an EMBL/GenBank/DDBJ whole genome shotgun (WGS) entry which is preliminary data.</text>
</comment>
<gene>
    <name evidence="1" type="ORF">VPK24_11380</name>
</gene>
<proteinExistence type="predicted"/>
<protein>
    <submittedName>
        <fullName evidence="1">DUF2442 domain-containing protein</fullName>
    </submittedName>
</protein>
<dbReference type="InterPro" id="IPR018841">
    <property type="entry name" value="DUF2442"/>
</dbReference>
<dbReference type="SUPFAM" id="SSF143880">
    <property type="entry name" value="NE0471 N-terminal domain-like"/>
    <property type="match status" value="1"/>
</dbReference>
<dbReference type="Proteomes" id="UP001604335">
    <property type="component" value="Unassembled WGS sequence"/>
</dbReference>
<evidence type="ECO:0000313" key="1">
    <source>
        <dbReference type="EMBL" id="MFG3818239.1"/>
    </source>
</evidence>
<dbReference type="Pfam" id="PF10387">
    <property type="entry name" value="DUF2442"/>
    <property type="match status" value="1"/>
</dbReference>
<evidence type="ECO:0000313" key="2">
    <source>
        <dbReference type="Proteomes" id="UP001604335"/>
    </source>
</evidence>
<sequence length="169" mass="18626">MLIASQSLVITKVSYLQGYELELIFNNQEMVRVDLDAELHGEIFEPLKSLAVFQQVTIDPETHTIAWPNGADFAPEFLYQIGQKISATPPTATNSYRVVFHDNYYQICPVFDDGMGNLQIDTTAVIQPKANSLDELQALARSLQVALEQPVLLPDGSPLPITPATSHAA</sequence>
<dbReference type="Gene3D" id="3.30.2020.10">
    <property type="entry name" value="NE0471-like N-terminal domain"/>
    <property type="match status" value="1"/>
</dbReference>
<reference evidence="2" key="1">
    <citation type="journal article" date="2024" name="Algal Res.">
        <title>Biochemical, toxicological and genomic investigation of a high-biomass producing Limnothrix strain isolated from Italian shallow drinking water reservoir.</title>
        <authorList>
            <person name="Simonazzi M."/>
            <person name="Shishido T.K."/>
            <person name="Delbaje E."/>
            <person name="Wahlsten M."/>
            <person name="Fewer D.P."/>
            <person name="Sivonen K."/>
            <person name="Pezzolesi L."/>
            <person name="Pistocchi R."/>
        </authorList>
    </citation>
    <scope>NUCLEOTIDE SEQUENCE [LARGE SCALE GENOMIC DNA]</scope>
    <source>
        <strain evidence="2">LRLZ20PSL1</strain>
    </source>
</reference>
<name>A0ABW7CAQ8_9CYAN</name>
<dbReference type="EMBL" id="JAZAQF010000069">
    <property type="protein sequence ID" value="MFG3818239.1"/>
    <property type="molecule type" value="Genomic_DNA"/>
</dbReference>
<organism evidence="1 2">
    <name type="scientific">Limnothrix redekei LRLZ20PSL1</name>
    <dbReference type="NCBI Taxonomy" id="3112953"/>
    <lineage>
        <taxon>Bacteria</taxon>
        <taxon>Bacillati</taxon>
        <taxon>Cyanobacteriota</taxon>
        <taxon>Cyanophyceae</taxon>
        <taxon>Pseudanabaenales</taxon>
        <taxon>Pseudanabaenaceae</taxon>
        <taxon>Limnothrix</taxon>
    </lineage>
</organism>
<dbReference type="RefSeq" id="WP_393013400.1">
    <property type="nucleotide sequence ID" value="NZ_JAZAQF010000069.1"/>
</dbReference>
<accession>A0ABW7CAQ8</accession>